<feature type="compositionally biased region" description="Polar residues" evidence="1">
    <location>
        <begin position="24"/>
        <end position="42"/>
    </location>
</feature>
<evidence type="ECO:0000259" key="2">
    <source>
        <dbReference type="SMART" id="SM00065"/>
    </source>
</evidence>
<dbReference type="Gene3D" id="3.30.450.40">
    <property type="match status" value="1"/>
</dbReference>
<protein>
    <recommendedName>
        <fullName evidence="2">GAF domain-containing protein</fullName>
    </recommendedName>
</protein>
<dbReference type="RefSeq" id="XP_040726476.1">
    <property type="nucleotide sequence ID" value="XM_040869055.1"/>
</dbReference>
<dbReference type="OMA" id="CSHAMLK"/>
<dbReference type="InterPro" id="IPR029016">
    <property type="entry name" value="GAF-like_dom_sf"/>
</dbReference>
<dbReference type="OrthoDB" id="303614at2759"/>
<dbReference type="PANTHER" id="PTHR43102">
    <property type="entry name" value="SLR1143 PROTEIN"/>
    <property type="match status" value="1"/>
</dbReference>
<dbReference type="Proteomes" id="UP000193685">
    <property type="component" value="Unassembled WGS sequence"/>
</dbReference>
<dbReference type="InterPro" id="IPR003018">
    <property type="entry name" value="GAF"/>
</dbReference>
<dbReference type="Pfam" id="PF01590">
    <property type="entry name" value="GAF"/>
    <property type="match status" value="1"/>
</dbReference>
<feature type="domain" description="GAF" evidence="2">
    <location>
        <begin position="120"/>
        <end position="271"/>
    </location>
</feature>
<sequence length="599" mass="64715">MSFLKSCFKPCIGRDSSVPADVAQKSSVQSTATTPVTGSTEKPASKKMPFAEWLAKYRKGEVTNDYQTEAPTELPEDEKFLRAQLPLDERERQLNMYKYQYQDEPNYHDGKNDQGTEPTPQSETLFRIVNLARNTFGVKVALLSLLDDECQYFKSEVGLAEAGMTGMETVPRDISFCGHTILSKAPMVILDCSKDWRMKNNPLVANPPHVRFYAGVPIIAPEGYALGTLCIIDLEPRASFDGGPKLVEFAELAMAEIKSLYERNQQEKMIRMRSAIDGFPTPAGAPSSASAHVMSALEFEESRLRMKQTFTHEQQQAVFKAGRNQGLKVVAKTGSLKPGSPTTAESSTAVSDTTAGAVANSSLEQSIANDPSSLAAMNALTHGQEAGEKSMPAGLGNQAPAQPLAANSEGLIQTQHKDGEAALGKPIDEHGTAGTTTVDESIVATPAKNPYDLSVLLIAQTLNLDLVYLLALESSAETGTTTRVVSSYGLASDPVFDAGLHGRALRSKSGLLYVHPDPESAVARELGTYISGMLVPVLQLGNGGGYVLAAFTKKKSQVFVAEDLKFLRDFGISLMRWLLQSDAMAAQQQVEQESHAVQQ</sequence>
<dbReference type="STRING" id="56484.A0A1Y2FKH7"/>
<dbReference type="PANTHER" id="PTHR43102:SF2">
    <property type="entry name" value="GAF DOMAIN-CONTAINING PROTEIN"/>
    <property type="match status" value="1"/>
</dbReference>
<reference evidence="3 4" key="1">
    <citation type="submission" date="2016-07" db="EMBL/GenBank/DDBJ databases">
        <title>Pervasive Adenine N6-methylation of Active Genes in Fungi.</title>
        <authorList>
            <consortium name="DOE Joint Genome Institute"/>
            <person name="Mondo S.J."/>
            <person name="Dannebaum R.O."/>
            <person name="Kuo R.C."/>
            <person name="Labutti K."/>
            <person name="Haridas S."/>
            <person name="Kuo A."/>
            <person name="Salamov A."/>
            <person name="Ahrendt S.R."/>
            <person name="Lipzen A."/>
            <person name="Sullivan W."/>
            <person name="Andreopoulos W.B."/>
            <person name="Clum A."/>
            <person name="Lindquist E."/>
            <person name="Daum C."/>
            <person name="Ramamoorthy G.K."/>
            <person name="Gryganskyi A."/>
            <person name="Culley D."/>
            <person name="Magnuson J.K."/>
            <person name="James T.Y."/>
            <person name="O'Malley M.A."/>
            <person name="Stajich J.E."/>
            <person name="Spatafora J.W."/>
            <person name="Visel A."/>
            <person name="Grigoriev I.V."/>
        </authorList>
    </citation>
    <scope>NUCLEOTIDE SEQUENCE [LARGE SCALE GENOMIC DNA]</scope>
    <source>
        <strain evidence="3 4">12-1054</strain>
    </source>
</reference>
<dbReference type="GeneID" id="63785654"/>
<proteinExistence type="predicted"/>
<dbReference type="EMBL" id="MCFI01000006">
    <property type="protein sequence ID" value="ORY84458.1"/>
    <property type="molecule type" value="Genomic_DNA"/>
</dbReference>
<evidence type="ECO:0000313" key="4">
    <source>
        <dbReference type="Proteomes" id="UP000193685"/>
    </source>
</evidence>
<comment type="caution">
    <text evidence="3">The sequence shown here is derived from an EMBL/GenBank/DDBJ whole genome shotgun (WGS) entry which is preliminary data.</text>
</comment>
<name>A0A1Y2FKH7_PROLT</name>
<gene>
    <name evidence="3" type="ORF">BCR37DRAFT_378491</name>
</gene>
<feature type="region of interest" description="Disordered" evidence="1">
    <location>
        <begin position="15"/>
        <end position="45"/>
    </location>
</feature>
<evidence type="ECO:0000313" key="3">
    <source>
        <dbReference type="EMBL" id="ORY84458.1"/>
    </source>
</evidence>
<accession>A0A1Y2FKH7</accession>
<dbReference type="SUPFAM" id="SSF55781">
    <property type="entry name" value="GAF domain-like"/>
    <property type="match status" value="1"/>
</dbReference>
<evidence type="ECO:0000256" key="1">
    <source>
        <dbReference type="SAM" id="MobiDB-lite"/>
    </source>
</evidence>
<organism evidence="3 4">
    <name type="scientific">Protomyces lactucae-debilis</name>
    <dbReference type="NCBI Taxonomy" id="2754530"/>
    <lineage>
        <taxon>Eukaryota</taxon>
        <taxon>Fungi</taxon>
        <taxon>Dikarya</taxon>
        <taxon>Ascomycota</taxon>
        <taxon>Taphrinomycotina</taxon>
        <taxon>Taphrinomycetes</taxon>
        <taxon>Taphrinales</taxon>
        <taxon>Protomycetaceae</taxon>
        <taxon>Protomyces</taxon>
    </lineage>
</organism>
<dbReference type="SMART" id="SM00065">
    <property type="entry name" value="GAF"/>
    <property type="match status" value="1"/>
</dbReference>
<dbReference type="AlphaFoldDB" id="A0A1Y2FKH7"/>
<keyword evidence="4" id="KW-1185">Reference proteome</keyword>